<dbReference type="PANTHER" id="PTHR31902">
    <property type="entry name" value="ACTIN PATCHES DISTAL PROTEIN 1"/>
    <property type="match status" value="1"/>
</dbReference>
<dbReference type="InterPro" id="IPR010350">
    <property type="entry name" value="Aim32/Apd1-like_bac"/>
</dbReference>
<dbReference type="InterPro" id="IPR036249">
    <property type="entry name" value="Thioredoxin-like_sf"/>
</dbReference>
<dbReference type="PANTHER" id="PTHR31902:SF22">
    <property type="entry name" value="SLL1203 PROTEIN"/>
    <property type="match status" value="1"/>
</dbReference>
<proteinExistence type="predicted"/>
<sequence length="356" mass="40775">MTQVPITECRFCSLVSQANGEDPIGSAPVTDACLIVELPQPWSAQLLQSTPEIQPVLALIKTLALDGIRVRPIAIAPDRSYSRPGYTRLLFYARPSGKFTVYNQQEYLLPRSDVAPLAIALLQQLVGQPHILKRFQRYRQENGPTRDLLVCTHSNVDAACARFGFPIYDKLRKHYADRNLRVWRCSHFGGHQYAPTLLDLPEGRYWGHLEPDLLDALVYRTGDLVRLTRCYRGWAGLGKFEQIAEREVWRQEGWDWLTYQQQGMVLRLGENWLRRWLRRVLYYLPSKRLRLLLERSKQDAAWAEVQIDYATPSGQTGGYRARVAISGQVLTAIRSAEPLELVPVNQYQVSDLVKLG</sequence>
<dbReference type="PIRSF" id="PIRSF035042">
    <property type="entry name" value="UCP035042_thirdx"/>
    <property type="match status" value="1"/>
</dbReference>
<dbReference type="InterPro" id="IPR009737">
    <property type="entry name" value="Aim32/Apd1-like"/>
</dbReference>
<name>A0AA96WJJ3_9CYAN</name>
<dbReference type="Pfam" id="PF06999">
    <property type="entry name" value="Suc_Fer-like"/>
    <property type="match status" value="1"/>
</dbReference>
<dbReference type="AlphaFoldDB" id="A0AA96WJJ3"/>
<dbReference type="Gene3D" id="3.40.30.10">
    <property type="entry name" value="Glutaredoxin"/>
    <property type="match status" value="1"/>
</dbReference>
<dbReference type="EMBL" id="CP053586">
    <property type="protein sequence ID" value="WNZ26329.1"/>
    <property type="molecule type" value="Genomic_DNA"/>
</dbReference>
<dbReference type="SUPFAM" id="SSF52833">
    <property type="entry name" value="Thioredoxin-like"/>
    <property type="match status" value="1"/>
</dbReference>
<gene>
    <name evidence="1" type="ORF">HJG54_28270</name>
</gene>
<accession>A0AA96WJJ3</accession>
<dbReference type="CDD" id="cd03062">
    <property type="entry name" value="TRX_Fd_Sucrase"/>
    <property type="match status" value="1"/>
</dbReference>
<evidence type="ECO:0000313" key="1">
    <source>
        <dbReference type="EMBL" id="WNZ26329.1"/>
    </source>
</evidence>
<reference evidence="1" key="1">
    <citation type="submission" date="2020-05" db="EMBL/GenBank/DDBJ databases">
        <authorList>
            <person name="Zhu T."/>
            <person name="Keshari N."/>
            <person name="Lu X."/>
        </authorList>
    </citation>
    <scope>NUCLEOTIDE SEQUENCE</scope>
    <source>
        <strain evidence="1">NK1-12</strain>
    </source>
</reference>
<dbReference type="RefSeq" id="WP_316432596.1">
    <property type="nucleotide sequence ID" value="NZ_CP053586.1"/>
</dbReference>
<protein>
    <submittedName>
        <fullName evidence="1">Sucrase ferredoxin</fullName>
    </submittedName>
</protein>
<organism evidence="1">
    <name type="scientific">Leptolyngbya sp. NK1-12</name>
    <dbReference type="NCBI Taxonomy" id="2547451"/>
    <lineage>
        <taxon>Bacteria</taxon>
        <taxon>Bacillati</taxon>
        <taxon>Cyanobacteriota</taxon>
        <taxon>Cyanophyceae</taxon>
        <taxon>Leptolyngbyales</taxon>
        <taxon>Leptolyngbyaceae</taxon>
        <taxon>Leptolyngbya group</taxon>
        <taxon>Leptolyngbya</taxon>
    </lineage>
</organism>